<dbReference type="InterPro" id="IPR050228">
    <property type="entry name" value="Carboxylesterase_BioH"/>
</dbReference>
<dbReference type="Pfam" id="PF00561">
    <property type="entry name" value="Abhydrolase_1"/>
    <property type="match status" value="1"/>
</dbReference>
<dbReference type="EMBL" id="MAYT01000031">
    <property type="protein sequence ID" value="OCA81420.1"/>
    <property type="molecule type" value="Genomic_DNA"/>
</dbReference>
<reference evidence="3" key="1">
    <citation type="submission" date="2016-05" db="EMBL/GenBank/DDBJ databases">
        <authorList>
            <person name="Liu B."/>
            <person name="Wang J."/>
            <person name="Zhu Y."/>
            <person name="Liu G."/>
            <person name="Chen Q."/>
            <person name="Chen Z."/>
            <person name="Lan J."/>
            <person name="Che J."/>
            <person name="Ge C."/>
            <person name="Shi H."/>
            <person name="Pan Z."/>
            <person name="Liu X."/>
        </authorList>
    </citation>
    <scope>NUCLEOTIDE SEQUENCE [LARGE SCALE GENOMIC DNA]</scope>
    <source>
        <strain evidence="3">FJAT-27215</strain>
    </source>
</reference>
<keyword evidence="2" id="KW-0378">Hydrolase</keyword>
<protein>
    <submittedName>
        <fullName evidence="2">Alpha/beta hydrolase</fullName>
    </submittedName>
</protein>
<dbReference type="Gene3D" id="3.40.50.1820">
    <property type="entry name" value="alpha/beta hydrolase"/>
    <property type="match status" value="1"/>
</dbReference>
<dbReference type="InterPro" id="IPR000073">
    <property type="entry name" value="AB_hydrolase_1"/>
</dbReference>
<dbReference type="PANTHER" id="PTHR43194">
    <property type="entry name" value="HYDROLASE ALPHA/BETA FOLD FAMILY"/>
    <property type="match status" value="1"/>
</dbReference>
<dbReference type="Proteomes" id="UP000092578">
    <property type="component" value="Unassembled WGS sequence"/>
</dbReference>
<sequence>MLHYEAYLKSLNCNIDREYVPTRFGKTHVLTMGKRDGKPLFILQGGNCINPMTLSWFKGLLSEYKVYAPDTIGHPGYSDETRLSGKDESFALWVTDLLDHYHIERCAFVGPSYGGGIVLRLAAFYPEKIACAVLAAPAGINLGSKTKMIKEILIPLTLFKMSGSKKHLKAIADAMSLSSMKSIDKKIIGKIFRYVSLEQDMPKLTTEKELKHYHSPTLIVAGKTDIFFPEEALFKKAAVLFGDLLEWRAYDMGHFPSDSHLEWINADIKNFLLHHYK</sequence>
<dbReference type="SUPFAM" id="SSF53474">
    <property type="entry name" value="alpha/beta-Hydrolases"/>
    <property type="match status" value="1"/>
</dbReference>
<name>A0A1B9AC51_9BACI</name>
<dbReference type="GO" id="GO:0016787">
    <property type="term" value="F:hydrolase activity"/>
    <property type="evidence" value="ECO:0007669"/>
    <property type="project" value="UniProtKB-KW"/>
</dbReference>
<dbReference type="PANTHER" id="PTHR43194:SF2">
    <property type="entry name" value="PEROXISOMAL MEMBRANE PROTEIN LPX1"/>
    <property type="match status" value="1"/>
</dbReference>
<dbReference type="AlphaFoldDB" id="A0A1B9AC51"/>
<evidence type="ECO:0000313" key="2">
    <source>
        <dbReference type="EMBL" id="OCA81420.1"/>
    </source>
</evidence>
<organism evidence="2 3">
    <name type="scientific">Pseudobacillus wudalianchiensis</name>
    <dbReference type="NCBI Taxonomy" id="1743143"/>
    <lineage>
        <taxon>Bacteria</taxon>
        <taxon>Bacillati</taxon>
        <taxon>Bacillota</taxon>
        <taxon>Bacilli</taxon>
        <taxon>Bacillales</taxon>
        <taxon>Bacillaceae</taxon>
        <taxon>Pseudobacillus</taxon>
    </lineage>
</organism>
<comment type="caution">
    <text evidence="2">The sequence shown here is derived from an EMBL/GenBank/DDBJ whole genome shotgun (WGS) entry which is preliminary data.</text>
</comment>
<proteinExistence type="predicted"/>
<accession>A0A1B9AC51</accession>
<dbReference type="InterPro" id="IPR029058">
    <property type="entry name" value="AB_hydrolase_fold"/>
</dbReference>
<evidence type="ECO:0000313" key="3">
    <source>
        <dbReference type="Proteomes" id="UP000092578"/>
    </source>
</evidence>
<keyword evidence="3" id="KW-1185">Reference proteome</keyword>
<gene>
    <name evidence="2" type="ORF">A8F95_15935</name>
</gene>
<feature type="domain" description="AB hydrolase-1" evidence="1">
    <location>
        <begin position="54"/>
        <end position="258"/>
    </location>
</feature>
<dbReference type="PRINTS" id="PR00111">
    <property type="entry name" value="ABHYDROLASE"/>
</dbReference>
<evidence type="ECO:0000259" key="1">
    <source>
        <dbReference type="Pfam" id="PF00561"/>
    </source>
</evidence>